<dbReference type="EMBL" id="AYKW01000056">
    <property type="protein sequence ID" value="PIL25502.1"/>
    <property type="molecule type" value="Genomic_DNA"/>
</dbReference>
<comment type="caution">
    <text evidence="3">The sequence shown here is derived from an EMBL/GenBank/DDBJ whole genome shotgun (WGS) entry which is preliminary data.</text>
</comment>
<feature type="region of interest" description="Disordered" evidence="1">
    <location>
        <begin position="245"/>
        <end position="268"/>
    </location>
</feature>
<evidence type="ECO:0000256" key="1">
    <source>
        <dbReference type="SAM" id="MobiDB-lite"/>
    </source>
</evidence>
<feature type="compositionally biased region" description="Acidic residues" evidence="1">
    <location>
        <begin position="254"/>
        <end position="265"/>
    </location>
</feature>
<dbReference type="InterPro" id="IPR001810">
    <property type="entry name" value="F-box_dom"/>
</dbReference>
<feature type="region of interest" description="Disordered" evidence="1">
    <location>
        <begin position="419"/>
        <end position="440"/>
    </location>
</feature>
<protein>
    <recommendedName>
        <fullName evidence="2">F-box domain-containing protein</fullName>
    </recommendedName>
</protein>
<evidence type="ECO:0000259" key="2">
    <source>
        <dbReference type="Pfam" id="PF12937"/>
    </source>
</evidence>
<accession>A0A2G8RVG5</accession>
<name>A0A2G8RVG5_9APHY</name>
<dbReference type="SUPFAM" id="SSF81383">
    <property type="entry name" value="F-box domain"/>
    <property type="match status" value="1"/>
</dbReference>
<keyword evidence="4" id="KW-1185">Reference proteome</keyword>
<dbReference type="Pfam" id="PF12937">
    <property type="entry name" value="F-box-like"/>
    <property type="match status" value="1"/>
</dbReference>
<dbReference type="AlphaFoldDB" id="A0A2G8RVG5"/>
<gene>
    <name evidence="3" type="ORF">GSI_13393</name>
</gene>
<feature type="domain" description="F-box" evidence="2">
    <location>
        <begin position="58"/>
        <end position="122"/>
    </location>
</feature>
<dbReference type="STRING" id="1077348.A0A2G8RVG5"/>
<reference evidence="3 4" key="1">
    <citation type="journal article" date="2015" name="Sci. Rep.">
        <title>Chromosome-level genome map provides insights into diverse defense mechanisms in the medicinal fungus Ganoderma sinense.</title>
        <authorList>
            <person name="Zhu Y."/>
            <person name="Xu J."/>
            <person name="Sun C."/>
            <person name="Zhou S."/>
            <person name="Xu H."/>
            <person name="Nelson D.R."/>
            <person name="Qian J."/>
            <person name="Song J."/>
            <person name="Luo H."/>
            <person name="Xiang L."/>
            <person name="Li Y."/>
            <person name="Xu Z."/>
            <person name="Ji A."/>
            <person name="Wang L."/>
            <person name="Lu S."/>
            <person name="Hayward A."/>
            <person name="Sun W."/>
            <person name="Li X."/>
            <person name="Schwartz D.C."/>
            <person name="Wang Y."/>
            <person name="Chen S."/>
        </authorList>
    </citation>
    <scope>NUCLEOTIDE SEQUENCE [LARGE SCALE GENOMIC DNA]</scope>
    <source>
        <strain evidence="3 4">ZZ0214-1</strain>
    </source>
</reference>
<evidence type="ECO:0000313" key="3">
    <source>
        <dbReference type="EMBL" id="PIL25502.1"/>
    </source>
</evidence>
<organism evidence="3 4">
    <name type="scientific">Ganoderma sinense ZZ0214-1</name>
    <dbReference type="NCBI Taxonomy" id="1077348"/>
    <lineage>
        <taxon>Eukaryota</taxon>
        <taxon>Fungi</taxon>
        <taxon>Dikarya</taxon>
        <taxon>Basidiomycota</taxon>
        <taxon>Agaricomycotina</taxon>
        <taxon>Agaricomycetes</taxon>
        <taxon>Polyporales</taxon>
        <taxon>Polyporaceae</taxon>
        <taxon>Ganoderma</taxon>
    </lineage>
</organism>
<evidence type="ECO:0000313" key="4">
    <source>
        <dbReference type="Proteomes" id="UP000230002"/>
    </source>
</evidence>
<proteinExistence type="predicted"/>
<dbReference type="OrthoDB" id="2746049at2759"/>
<dbReference type="Gene3D" id="1.20.1280.50">
    <property type="match status" value="1"/>
</dbReference>
<dbReference type="InterPro" id="IPR036047">
    <property type="entry name" value="F-box-like_dom_sf"/>
</dbReference>
<sequence length="665" mass="71182">MIFLQAKNDPNVVAQRFLDGLQHGQYKLGHETLKDLNSTVTLLLAFVRHQMNAHAPIHALPTELLQLVFAHTLAPPAAFLPFDPRGARADPRAEARRTLALTHVCRRWRHIALDTGALWTRIAHAHTPGNGSPAGSEGSTNSDSACAAAFFARSKAASLDVHAPFPASQFLRTALAPHAGRIRSLALTLPAEERSTIPTPSASGDNSALALPFALPNLESLALTTECDPFDDRRPLLDLHAPCALFSPSSGTPNEDDDEEREDDGGTPRLRRLLLRNMCWVPRAPLGQLTHLFLTEGTSVPLPALLSFLARCAALEVLVLADVYVDVAGSITPLPPSPENRVALPKLRRCTLGIGGALLNMRRVLTHVAFPPDVTLRVSGSKAFHALSHLAPFPDLAFAQVLDTLSVDFAPHGKPGAGIVIRASGPSPSPTGDKVNGDAERRGPGLLLEFPTYRGTPAECVLMRGLMRALVPLARLVDVRYRVCPHQKEPLHVLGGDDVSLDALKTFRLVEGTCAHQDRDHGGEVLGEAVRKVLGRCPGLEEVEVWAEDSAALREHIGNVAVCRGSSSPPMEIAGTDIDWAESPFEWTRAGWGGGAGVLGPTLEEVQVWVGKGDKGMPARLVPGGSPAPALARMVVHCSSLGGGMREGDMEIPGTDIDWVDSPFE</sequence>
<dbReference type="Proteomes" id="UP000230002">
    <property type="component" value="Unassembled WGS sequence"/>
</dbReference>